<reference evidence="15 16" key="1">
    <citation type="submission" date="2024-02" db="EMBL/GenBank/DDBJ databases">
        <authorList>
            <person name="Daric V."/>
            <person name="Darras S."/>
        </authorList>
    </citation>
    <scope>NUCLEOTIDE SEQUENCE [LARGE SCALE GENOMIC DNA]</scope>
</reference>
<evidence type="ECO:0000256" key="11">
    <source>
        <dbReference type="ARBA" id="ARBA00035184"/>
    </source>
</evidence>
<dbReference type="PANTHER" id="PTHR31761:SF1">
    <property type="entry name" value="LARGE RIBOSOMAL SUBUNIT PROTEIN ML64"/>
    <property type="match status" value="1"/>
</dbReference>
<dbReference type="Gene3D" id="6.10.280.120">
    <property type="entry name" value="Growth arrest and DNA-damage-inducible proteins-interacting protein 1"/>
    <property type="match status" value="1"/>
</dbReference>
<organism evidence="15 16">
    <name type="scientific">Clavelina lepadiformis</name>
    <name type="common">Light-bulb sea squirt</name>
    <name type="synonym">Ascidia lepadiformis</name>
    <dbReference type="NCBI Taxonomy" id="159417"/>
    <lineage>
        <taxon>Eukaryota</taxon>
        <taxon>Metazoa</taxon>
        <taxon>Chordata</taxon>
        <taxon>Tunicata</taxon>
        <taxon>Ascidiacea</taxon>
        <taxon>Aplousobranchia</taxon>
        <taxon>Clavelinidae</taxon>
        <taxon>Clavelina</taxon>
    </lineage>
</organism>
<evidence type="ECO:0000256" key="12">
    <source>
        <dbReference type="ARBA" id="ARBA00035485"/>
    </source>
</evidence>
<keyword evidence="8" id="KW-0687">Ribonucleoprotein</keyword>
<dbReference type="PANTHER" id="PTHR31761">
    <property type="entry name" value="GROWTH ARREST AND DNA DAMAGE-INDUCIBLE PROTEINS-INTERACTING PROTEIN 1 GADD45GIP1"/>
    <property type="match status" value="1"/>
</dbReference>
<comment type="similarity">
    <text evidence="3">Belongs to the mitochondrion-specific ribosomal protein mL64 family.</text>
</comment>
<dbReference type="InterPro" id="IPR043035">
    <property type="entry name" value="Ribosomal_mL64_sf"/>
</dbReference>
<evidence type="ECO:0000256" key="1">
    <source>
        <dbReference type="ARBA" id="ARBA00004123"/>
    </source>
</evidence>
<evidence type="ECO:0000256" key="9">
    <source>
        <dbReference type="ARBA" id="ARBA00023306"/>
    </source>
</evidence>
<name>A0ABP0GCV4_CLALP</name>
<comment type="caution">
    <text evidence="15">The sequence shown here is derived from an EMBL/GenBank/DDBJ whole genome shotgun (WGS) entry which is preliminary data.</text>
</comment>
<dbReference type="Pfam" id="PF10147">
    <property type="entry name" value="CR6_interact"/>
    <property type="match status" value="1"/>
</dbReference>
<evidence type="ECO:0000256" key="4">
    <source>
        <dbReference type="ARBA" id="ARBA00022980"/>
    </source>
</evidence>
<evidence type="ECO:0000256" key="5">
    <source>
        <dbReference type="ARBA" id="ARBA00023054"/>
    </source>
</evidence>
<keyword evidence="16" id="KW-1185">Reference proteome</keyword>
<evidence type="ECO:0000256" key="2">
    <source>
        <dbReference type="ARBA" id="ARBA00004173"/>
    </source>
</evidence>
<evidence type="ECO:0000256" key="6">
    <source>
        <dbReference type="ARBA" id="ARBA00023128"/>
    </source>
</evidence>
<keyword evidence="6" id="KW-0496">Mitochondrion</keyword>
<dbReference type="InterPro" id="IPR018472">
    <property type="entry name" value="Ribosomal_mL64"/>
</dbReference>
<comment type="function">
    <text evidence="13">Acts as a negative regulator of G1 to S cell cycle phase progression by inhibiting cyclin-dependent kinases. Inhibitory effects are additive with GADD45 proteins but also occur in the absence of GADD45 proteins. Acts as a repressor of the orphan nuclear receptor NR4A1 by inhibiting AB domain-mediated transcriptional activity. May be involved in the hormone-mediated regulation of NR4A1 transcriptional activity. May play a role in mitochondrial protein synthesis.</text>
</comment>
<evidence type="ECO:0000256" key="7">
    <source>
        <dbReference type="ARBA" id="ARBA00023242"/>
    </source>
</evidence>
<gene>
    <name evidence="15" type="ORF">CVLEPA_LOCUS21594</name>
</gene>
<keyword evidence="5" id="KW-0175">Coiled coil</keyword>
<keyword evidence="9" id="KW-0131">Cell cycle</keyword>
<evidence type="ECO:0000256" key="3">
    <source>
        <dbReference type="ARBA" id="ARBA00005421"/>
    </source>
</evidence>
<dbReference type="Proteomes" id="UP001642483">
    <property type="component" value="Unassembled WGS sequence"/>
</dbReference>
<proteinExistence type="inferred from homology"/>
<evidence type="ECO:0000256" key="14">
    <source>
        <dbReference type="SAM" id="MobiDB-lite"/>
    </source>
</evidence>
<feature type="region of interest" description="Disordered" evidence="14">
    <location>
        <begin position="206"/>
        <end position="225"/>
    </location>
</feature>
<evidence type="ECO:0000313" key="16">
    <source>
        <dbReference type="Proteomes" id="UP001642483"/>
    </source>
</evidence>
<keyword evidence="4" id="KW-0689">Ribosomal protein</keyword>
<comment type="subcellular location">
    <subcellularLocation>
        <location evidence="2">Mitochondrion</location>
    </subcellularLocation>
    <subcellularLocation>
        <location evidence="1">Nucleus</location>
    </subcellularLocation>
</comment>
<dbReference type="EMBL" id="CAWYQH010000108">
    <property type="protein sequence ID" value="CAK8689618.1"/>
    <property type="molecule type" value="Genomic_DNA"/>
</dbReference>
<evidence type="ECO:0000256" key="10">
    <source>
        <dbReference type="ARBA" id="ARBA00030700"/>
    </source>
</evidence>
<evidence type="ECO:0000313" key="15">
    <source>
        <dbReference type="EMBL" id="CAK8689618.1"/>
    </source>
</evidence>
<keyword evidence="7" id="KW-0539">Nucleus</keyword>
<evidence type="ECO:0000256" key="13">
    <source>
        <dbReference type="ARBA" id="ARBA00060144"/>
    </source>
</evidence>
<evidence type="ECO:0000256" key="8">
    <source>
        <dbReference type="ARBA" id="ARBA00023274"/>
    </source>
</evidence>
<accession>A0ABP0GCV4</accession>
<sequence length="225" mass="27125">MSLIMLNRVFHCKHCWRLKRKFFAVYQQTAEYLAPPLPETIDERLKKHRHMIAPKLDEVISPQYNPYYNADRHRSRLKRQLWAKYGSKSGVDTSTLFPSKETIRRETEAEIEWWPTLQQMQNNIKEAEALKQQKETERQEKIAENMAKMPKWIEEYHAEQEKTKQKELEAAQKKTIEVQQAQEKFGFEIPSHHPMLKKYMENIREKARKEKKAAQKQAFKERRKV</sequence>
<protein>
    <recommendedName>
        <fullName evidence="11">Large ribosomal subunit protein mL64</fullName>
    </recommendedName>
    <alternativeName>
        <fullName evidence="10">39S ribosomal protein L59, mitochondrial</fullName>
    </alternativeName>
    <alternativeName>
        <fullName evidence="12">Growth arrest and DNA damage-inducible proteins-interacting protein 1</fullName>
    </alternativeName>
</protein>